<accession>B1XRY9</accession>
<dbReference type="EMBL" id="CP001010">
    <property type="protein sequence ID" value="ACB44624.1"/>
    <property type="molecule type" value="Genomic_DNA"/>
</dbReference>
<gene>
    <name evidence="2" type="ordered locus">Pnec_1541</name>
</gene>
<dbReference type="KEGG" id="pne:Pnec_1541"/>
<organism evidence="2">
    <name type="scientific">Polynucleobacter necessarius subsp. necessarius (strain STIR1)</name>
    <dbReference type="NCBI Taxonomy" id="452638"/>
    <lineage>
        <taxon>Bacteria</taxon>
        <taxon>Pseudomonadati</taxon>
        <taxon>Pseudomonadota</taxon>
        <taxon>Betaproteobacteria</taxon>
        <taxon>Burkholderiales</taxon>
        <taxon>Burkholderiaceae</taxon>
        <taxon>Polynucleobacter</taxon>
    </lineage>
</organism>
<dbReference type="STRING" id="452638.Pnec_1541"/>
<feature type="chain" id="PRO_5002773083" description="Outer membrane protein beta-barrel domain-containing protein" evidence="1">
    <location>
        <begin position="21"/>
        <end position="74"/>
    </location>
</feature>
<evidence type="ECO:0000256" key="1">
    <source>
        <dbReference type="SAM" id="SignalP"/>
    </source>
</evidence>
<dbReference type="HOGENOM" id="CLU_2684697_0_0_4"/>
<evidence type="ECO:0000313" key="2">
    <source>
        <dbReference type="EMBL" id="ACB44624.1"/>
    </source>
</evidence>
<protein>
    <recommendedName>
        <fullName evidence="3">Outer membrane protein beta-barrel domain-containing protein</fullName>
    </recommendedName>
</protein>
<name>B1XRY9_POLNS</name>
<reference evidence="2" key="1">
    <citation type="submission" date="2008-03" db="EMBL/GenBank/DDBJ databases">
        <title>Complete sequence of Polynucleobacter necessarius STIR1.</title>
        <authorList>
            <consortium name="US DOE Joint Genome Institute"/>
            <person name="Copeland A."/>
            <person name="Lucas S."/>
            <person name="Lapidus A."/>
            <person name="Barry K."/>
            <person name="Detter J.C."/>
            <person name="Glavina del Rio T."/>
            <person name="Hammon N."/>
            <person name="Israni S."/>
            <person name="Dalin E."/>
            <person name="Tice H."/>
            <person name="Pitluck S."/>
            <person name="Chain P."/>
            <person name="Malfatti S."/>
            <person name="Shin M."/>
            <person name="Vergez L."/>
            <person name="Schmutz J."/>
            <person name="Larimer F."/>
            <person name="Land M."/>
            <person name="Hauser L."/>
            <person name="Kyrpides N."/>
            <person name="Kim E."/>
            <person name="Hahn M."/>
            <person name="Richardson P."/>
        </authorList>
    </citation>
    <scope>NUCLEOTIDE SEQUENCE [LARGE SCALE GENOMIC DNA]</scope>
    <source>
        <strain evidence="2">STIR1</strain>
    </source>
</reference>
<feature type="signal peptide" evidence="1">
    <location>
        <begin position="1"/>
        <end position="20"/>
    </location>
</feature>
<evidence type="ECO:0008006" key="3">
    <source>
        <dbReference type="Google" id="ProtNLM"/>
    </source>
</evidence>
<dbReference type="AlphaFoldDB" id="B1XRY9"/>
<keyword evidence="1" id="KW-0732">Signal</keyword>
<sequence length="74" mass="7482">MKIKYLAVAVATLIGSSAMAQSAFVGAYGQLGIGYDQNSVASTNLTVNTIYNINNPGTDGGSFAGVVGVGYNFA</sequence>
<proteinExistence type="predicted"/>